<proteinExistence type="predicted"/>
<dbReference type="AlphaFoldDB" id="A0A6C0EEH9"/>
<protein>
    <submittedName>
        <fullName evidence="1">Uncharacterized protein</fullName>
    </submittedName>
</protein>
<name>A0A6C0EEH9_9ZZZZ</name>
<reference evidence="1" key="1">
    <citation type="journal article" date="2020" name="Nature">
        <title>Giant virus diversity and host interactions through global metagenomics.</title>
        <authorList>
            <person name="Schulz F."/>
            <person name="Roux S."/>
            <person name="Paez-Espino D."/>
            <person name="Jungbluth S."/>
            <person name="Walsh D.A."/>
            <person name="Denef V.J."/>
            <person name="McMahon K.D."/>
            <person name="Konstantinidis K.T."/>
            <person name="Eloe-Fadrosh E.A."/>
            <person name="Kyrpides N.C."/>
            <person name="Woyke T."/>
        </authorList>
    </citation>
    <scope>NUCLEOTIDE SEQUENCE</scope>
    <source>
        <strain evidence="1">GVMAG-M-3300023179-2</strain>
    </source>
</reference>
<evidence type="ECO:0000313" key="1">
    <source>
        <dbReference type="EMBL" id="QHT27152.1"/>
    </source>
</evidence>
<accession>A0A6C0EEH9</accession>
<dbReference type="EMBL" id="MN739812">
    <property type="protein sequence ID" value="QHT27152.1"/>
    <property type="molecule type" value="Genomic_DNA"/>
</dbReference>
<organism evidence="1">
    <name type="scientific">viral metagenome</name>
    <dbReference type="NCBI Taxonomy" id="1070528"/>
    <lineage>
        <taxon>unclassified sequences</taxon>
        <taxon>metagenomes</taxon>
        <taxon>organismal metagenomes</taxon>
    </lineage>
</organism>
<sequence>MNKSLYEDKHPTTSLKGTGYANKEKAIHTLKIIQKFDLTYQKQVILTMYNRAKFHRFQTQGMLDAMKVYKKWLKSYNIKI</sequence>